<name>A0ABW7BXF7_9ACTN</name>
<evidence type="ECO:0008006" key="5">
    <source>
        <dbReference type="Google" id="ProtNLM"/>
    </source>
</evidence>
<accession>A0ABW7BXF7</accession>
<protein>
    <recommendedName>
        <fullName evidence="5">GerMN domain-containing protein</fullName>
    </recommendedName>
</protein>
<reference evidence="3 4" key="1">
    <citation type="submission" date="2024-10" db="EMBL/GenBank/DDBJ databases">
        <title>The Natural Products Discovery Center: Release of the First 8490 Sequenced Strains for Exploring Actinobacteria Biosynthetic Diversity.</title>
        <authorList>
            <person name="Kalkreuter E."/>
            <person name="Kautsar S.A."/>
            <person name="Yang D."/>
            <person name="Bader C.D."/>
            <person name="Teijaro C.N."/>
            <person name="Fluegel L."/>
            <person name="Davis C.M."/>
            <person name="Simpson J.R."/>
            <person name="Lauterbach L."/>
            <person name="Steele A.D."/>
            <person name="Gui C."/>
            <person name="Meng S."/>
            <person name="Li G."/>
            <person name="Viehrig K."/>
            <person name="Ye F."/>
            <person name="Su P."/>
            <person name="Kiefer A.F."/>
            <person name="Nichols A."/>
            <person name="Cepeda A.J."/>
            <person name="Yan W."/>
            <person name="Fan B."/>
            <person name="Jiang Y."/>
            <person name="Adhikari A."/>
            <person name="Zheng C.-J."/>
            <person name="Schuster L."/>
            <person name="Cowan T.M."/>
            <person name="Smanski M.J."/>
            <person name="Chevrette M.G."/>
            <person name="De Carvalho L.P.S."/>
            <person name="Shen B."/>
        </authorList>
    </citation>
    <scope>NUCLEOTIDE SEQUENCE [LARGE SCALE GENOMIC DNA]</scope>
    <source>
        <strain evidence="3 4">NPDC048229</strain>
    </source>
</reference>
<evidence type="ECO:0000313" key="4">
    <source>
        <dbReference type="Proteomes" id="UP001604282"/>
    </source>
</evidence>
<dbReference type="Proteomes" id="UP001604282">
    <property type="component" value="Unassembled WGS sequence"/>
</dbReference>
<dbReference type="RefSeq" id="WP_392008062.1">
    <property type="nucleotide sequence ID" value="NZ_JBIBSS010000002.1"/>
</dbReference>
<dbReference type="PROSITE" id="PS51257">
    <property type="entry name" value="PROKAR_LIPOPROTEIN"/>
    <property type="match status" value="1"/>
</dbReference>
<feature type="signal peptide" evidence="2">
    <location>
        <begin position="1"/>
        <end position="23"/>
    </location>
</feature>
<evidence type="ECO:0000313" key="3">
    <source>
        <dbReference type="EMBL" id="MFG3192006.1"/>
    </source>
</evidence>
<dbReference type="EMBL" id="JBICZW010000016">
    <property type="protein sequence ID" value="MFG3192006.1"/>
    <property type="molecule type" value="Genomic_DNA"/>
</dbReference>
<sequence length="202" mass="20488">MRRRAAGAALLAALVLTGCGIQGSEVVEAGIAPTVAVRPAPDNRMLLYFLGPDGELMPVSRDVGFPFVPVPEQTLPGDGGEVRQDRWQPGGSGTGPDTDPRVSHLAATKVLAALLAGPGAADRQAGLTTDLPASGEPIRVESEAADGLRLLTPFLTHELSERAVTQLVCTAAYAVDPAGAPAVTVQGPDGALPPATCGPGES</sequence>
<keyword evidence="2" id="KW-0732">Signal</keyword>
<feature type="region of interest" description="Disordered" evidence="1">
    <location>
        <begin position="73"/>
        <end position="100"/>
    </location>
</feature>
<feature type="chain" id="PRO_5045812774" description="GerMN domain-containing protein" evidence="2">
    <location>
        <begin position="24"/>
        <end position="202"/>
    </location>
</feature>
<evidence type="ECO:0000256" key="1">
    <source>
        <dbReference type="SAM" id="MobiDB-lite"/>
    </source>
</evidence>
<gene>
    <name evidence="3" type="ORF">ACGFYS_24050</name>
</gene>
<organism evidence="3 4">
    <name type="scientific">Streptomyces omiyaensis</name>
    <dbReference type="NCBI Taxonomy" id="68247"/>
    <lineage>
        <taxon>Bacteria</taxon>
        <taxon>Bacillati</taxon>
        <taxon>Actinomycetota</taxon>
        <taxon>Actinomycetes</taxon>
        <taxon>Kitasatosporales</taxon>
        <taxon>Streptomycetaceae</taxon>
        <taxon>Streptomyces</taxon>
    </lineage>
</organism>
<keyword evidence="4" id="KW-1185">Reference proteome</keyword>
<proteinExistence type="predicted"/>
<comment type="caution">
    <text evidence="3">The sequence shown here is derived from an EMBL/GenBank/DDBJ whole genome shotgun (WGS) entry which is preliminary data.</text>
</comment>
<evidence type="ECO:0000256" key="2">
    <source>
        <dbReference type="SAM" id="SignalP"/>
    </source>
</evidence>